<reference evidence="2" key="1">
    <citation type="submission" date="2008-02" db="EMBL/GenBank/DDBJ databases">
        <authorList>
            <consortium name="The Broad Institute Genome Sequencing Platform"/>
            <person name="Fischbach M."/>
            <person name="Ward D."/>
            <person name="Young S."/>
            <person name="Jaffe D."/>
            <person name="Gnerre S."/>
            <person name="Berlin A."/>
            <person name="Heiman D."/>
            <person name="Hepburn T."/>
            <person name="Sykes S."/>
            <person name="Alvarado L."/>
            <person name="Kodira C.D."/>
            <person name="Straight P."/>
            <person name="Clardy J."/>
            <person name="Hung D."/>
            <person name="Kolter R."/>
            <person name="Mekalanos J."/>
            <person name="Walker S."/>
            <person name="Walsh C.T."/>
            <person name="Lander E."/>
            <person name="Galagan J."/>
            <person name="Nusbaum C."/>
            <person name="Birren B."/>
        </authorList>
    </citation>
    <scope>NUCLEOTIDE SEQUENCE [LARGE SCALE GENOMIC DNA]</scope>
    <source>
        <strain evidence="2">ATCC 25486 / DSM 40338 / CBS 914.69 / JCM 4507 / NBRC 13074 / NRRL 2958 / 5647</strain>
    </source>
</reference>
<evidence type="ECO:0000313" key="1">
    <source>
        <dbReference type="EMBL" id="EDY67046.2"/>
    </source>
</evidence>
<organism evidence="1 2">
    <name type="scientific">Streptomyces pristinaespiralis (strain ATCC 25486 / DSM 40338 / CBS 914.69 / JCM 4507 / KCC S-0507 / NBRC 13074 / NRRL 2958 / 5647)</name>
    <dbReference type="NCBI Taxonomy" id="457429"/>
    <lineage>
        <taxon>Bacteria</taxon>
        <taxon>Bacillati</taxon>
        <taxon>Actinomycetota</taxon>
        <taxon>Actinomycetes</taxon>
        <taxon>Kitasatosporales</taxon>
        <taxon>Streptomycetaceae</taxon>
        <taxon>Streptomyces</taxon>
    </lineage>
</organism>
<dbReference type="PANTHER" id="PTHR38436:SF1">
    <property type="entry name" value="ESTER CYCLASE"/>
    <property type="match status" value="1"/>
</dbReference>
<evidence type="ECO:0008006" key="3">
    <source>
        <dbReference type="Google" id="ProtNLM"/>
    </source>
</evidence>
<dbReference type="Pfam" id="PF07366">
    <property type="entry name" value="SnoaL"/>
    <property type="match status" value="1"/>
</dbReference>
<dbReference type="HOGENOM" id="CLU_1137545_0_0_11"/>
<sequence>MEYPIGGRDGSGDAMKFMQIIDYKTTRFDDMNAVLDKWVEQTKGKRTVGHAVMGKDRTDSNHYVEIVEFPSYEEAMKNSHLPETDKMFQEMVALCDGMPSFTDLDVVREEQQNAATARRFFHEIAAGGNLNAIDEVFATDYTDHDVANEEDSETGIEVIRRDVTMWRGAFDFTFELDRQVSEGDDVVTLWTMSGKHKGEFMGIPATGEQCTMTGTTIFRFEDGMIKEGWWHFDMLRLMRQIGAV</sequence>
<proteinExistence type="predicted"/>
<protein>
    <recommendedName>
        <fullName evidence="3">SnoaL-like polyketide cyclase</fullName>
    </recommendedName>
</protein>
<keyword evidence="2" id="KW-1185">Reference proteome</keyword>
<dbReference type="Gene3D" id="3.10.450.50">
    <property type="match status" value="1"/>
</dbReference>
<reference evidence="2" key="2">
    <citation type="submission" date="2009-10" db="EMBL/GenBank/DDBJ databases">
        <title>The genome sequence of Streptomyces pristinaespiralis strain ATCC 25486.</title>
        <authorList>
            <consortium name="The Broad Institute Genome Sequencing Platform"/>
            <consortium name="Broad Institute Microbial Sequencing Center"/>
            <person name="Fischbach M."/>
            <person name="Godfrey P."/>
            <person name="Ward D."/>
            <person name="Young S."/>
            <person name="Zeng Q."/>
            <person name="Koehrsen M."/>
            <person name="Alvarado L."/>
            <person name="Berlin A.M."/>
            <person name="Bochicchio J."/>
            <person name="Borenstein D."/>
            <person name="Chapman S.B."/>
            <person name="Chen Z."/>
            <person name="Engels R."/>
            <person name="Freedman E."/>
            <person name="Gellesch M."/>
            <person name="Goldberg J."/>
            <person name="Griggs A."/>
            <person name="Gujja S."/>
            <person name="Heilman E.R."/>
            <person name="Heiman D.I."/>
            <person name="Hepburn T.A."/>
            <person name="Howarth C."/>
            <person name="Jen D."/>
            <person name="Larson L."/>
            <person name="Lewis B."/>
            <person name="Mehta T."/>
            <person name="Park D."/>
            <person name="Pearson M."/>
            <person name="Richards J."/>
            <person name="Roberts A."/>
            <person name="Saif S."/>
            <person name="Shea T.D."/>
            <person name="Shenoy N."/>
            <person name="Sisk P."/>
            <person name="Stolte C."/>
            <person name="Sykes S.N."/>
            <person name="Thomson T."/>
            <person name="Walk T."/>
            <person name="White J."/>
            <person name="Yandava C."/>
            <person name="Straight P."/>
            <person name="Clardy J."/>
            <person name="Hung D."/>
            <person name="Kolter R."/>
            <person name="Mekalanos J."/>
            <person name="Walker S."/>
            <person name="Walsh C.T."/>
            <person name="Wieland-Brown L.C."/>
            <person name="Haas B."/>
            <person name="Nusbaum C."/>
            <person name="Birren B."/>
        </authorList>
    </citation>
    <scope>NUCLEOTIDE SEQUENCE [LARGE SCALE GENOMIC DNA]</scope>
    <source>
        <strain evidence="2">ATCC 25486 / DSM 40338 / CBS 914.69 / JCM 4507 / NBRC 13074 / NRRL 2958 / 5647</strain>
    </source>
</reference>
<dbReference type="InterPro" id="IPR032710">
    <property type="entry name" value="NTF2-like_dom_sf"/>
</dbReference>
<dbReference type="InterPro" id="IPR009959">
    <property type="entry name" value="Cyclase_SnoaL-like"/>
</dbReference>
<gene>
    <name evidence="1" type="ORF">SSDG_05407</name>
</gene>
<name>B5HJN5_STRE2</name>
<accession>B5HJN5</accession>
<dbReference type="Proteomes" id="UP000002805">
    <property type="component" value="Chromosome"/>
</dbReference>
<dbReference type="AlphaFoldDB" id="B5HJN5"/>
<dbReference type="SUPFAM" id="SSF54427">
    <property type="entry name" value="NTF2-like"/>
    <property type="match status" value="1"/>
</dbReference>
<dbReference type="EMBL" id="CM000950">
    <property type="protein sequence ID" value="EDY67046.2"/>
    <property type="molecule type" value="Genomic_DNA"/>
</dbReference>
<dbReference type="PANTHER" id="PTHR38436">
    <property type="entry name" value="POLYKETIDE CYCLASE SNOAL-LIKE DOMAIN"/>
    <property type="match status" value="1"/>
</dbReference>
<evidence type="ECO:0000313" key="2">
    <source>
        <dbReference type="Proteomes" id="UP000002805"/>
    </source>
</evidence>
<dbReference type="eggNOG" id="COG5485">
    <property type="taxonomic scope" value="Bacteria"/>
</dbReference>
<dbReference type="GO" id="GO:0030638">
    <property type="term" value="P:polyketide metabolic process"/>
    <property type="evidence" value="ECO:0007669"/>
    <property type="project" value="InterPro"/>
</dbReference>